<evidence type="ECO:0000313" key="2">
    <source>
        <dbReference type="EMBL" id="KAK9295850.1"/>
    </source>
</evidence>
<evidence type="ECO:0000256" key="1">
    <source>
        <dbReference type="SAM" id="MobiDB-lite"/>
    </source>
</evidence>
<proteinExistence type="predicted"/>
<dbReference type="AlphaFoldDB" id="A0AAW0ZE41"/>
<gene>
    <name evidence="2" type="ORF">QLX08_009964</name>
</gene>
<keyword evidence="3" id="KW-1185">Reference proteome</keyword>
<dbReference type="EMBL" id="JAWNGG020000240">
    <property type="protein sequence ID" value="KAK9295850.1"/>
    <property type="molecule type" value="Genomic_DNA"/>
</dbReference>
<dbReference type="Proteomes" id="UP001432146">
    <property type="component" value="Unassembled WGS sequence"/>
</dbReference>
<organism evidence="2 3">
    <name type="scientific">Tetragonisca angustula</name>
    <dbReference type="NCBI Taxonomy" id="166442"/>
    <lineage>
        <taxon>Eukaryota</taxon>
        <taxon>Metazoa</taxon>
        <taxon>Ecdysozoa</taxon>
        <taxon>Arthropoda</taxon>
        <taxon>Hexapoda</taxon>
        <taxon>Insecta</taxon>
        <taxon>Pterygota</taxon>
        <taxon>Neoptera</taxon>
        <taxon>Endopterygota</taxon>
        <taxon>Hymenoptera</taxon>
        <taxon>Apocrita</taxon>
        <taxon>Aculeata</taxon>
        <taxon>Apoidea</taxon>
        <taxon>Anthophila</taxon>
        <taxon>Apidae</taxon>
        <taxon>Tetragonisca</taxon>
    </lineage>
</organism>
<protein>
    <submittedName>
        <fullName evidence="2">Uncharacterized protein</fullName>
    </submittedName>
</protein>
<feature type="region of interest" description="Disordered" evidence="1">
    <location>
        <begin position="27"/>
        <end position="70"/>
    </location>
</feature>
<sequence>MEGQGKQGRNQCEWKWTLGRAIVLHASGRPVDESSDEDGRAFTSVTEATNPRPSAKRRPTTSSRTANATL</sequence>
<comment type="caution">
    <text evidence="2">The sequence shown here is derived from an EMBL/GenBank/DDBJ whole genome shotgun (WGS) entry which is preliminary data.</text>
</comment>
<reference evidence="2 3" key="1">
    <citation type="submission" date="2024-05" db="EMBL/GenBank/DDBJ databases">
        <title>The nuclear and mitochondrial genome assemblies of Tetragonisca angustula (Apidae: Meliponini), a tiny yet remarkable pollinator in the Neotropics.</title>
        <authorList>
            <person name="Ferrari R."/>
            <person name="Ricardo P.C."/>
            <person name="Dias F.C."/>
            <person name="Araujo N.S."/>
            <person name="Soares D.O."/>
            <person name="Zhou Q.-S."/>
            <person name="Zhu C.-D."/>
            <person name="Coutinho L."/>
            <person name="Airas M.C."/>
            <person name="Batista T.M."/>
        </authorList>
    </citation>
    <scope>NUCLEOTIDE SEQUENCE [LARGE SCALE GENOMIC DNA]</scope>
    <source>
        <strain evidence="2">ASF017062</strain>
        <tissue evidence="2">Abdomen</tissue>
    </source>
</reference>
<evidence type="ECO:0000313" key="3">
    <source>
        <dbReference type="Proteomes" id="UP001432146"/>
    </source>
</evidence>
<name>A0AAW0ZE41_9HYME</name>
<feature type="compositionally biased region" description="Polar residues" evidence="1">
    <location>
        <begin position="60"/>
        <end position="70"/>
    </location>
</feature>
<feature type="compositionally biased region" description="Polar residues" evidence="1">
    <location>
        <begin position="43"/>
        <end position="52"/>
    </location>
</feature>
<accession>A0AAW0ZE41</accession>